<evidence type="ECO:0000313" key="3">
    <source>
        <dbReference type="Proteomes" id="UP001341245"/>
    </source>
</evidence>
<dbReference type="Proteomes" id="UP001341245">
    <property type="component" value="Unassembled WGS sequence"/>
</dbReference>
<feature type="compositionally biased region" description="Acidic residues" evidence="1">
    <location>
        <begin position="540"/>
        <end position="549"/>
    </location>
</feature>
<feature type="region of interest" description="Disordered" evidence="1">
    <location>
        <begin position="221"/>
        <end position="242"/>
    </location>
</feature>
<feature type="compositionally biased region" description="Acidic residues" evidence="1">
    <location>
        <begin position="229"/>
        <end position="242"/>
    </location>
</feature>
<name>A0ABR0TA69_AURPU</name>
<feature type="region of interest" description="Disordered" evidence="1">
    <location>
        <begin position="35"/>
        <end position="92"/>
    </location>
</feature>
<feature type="region of interest" description="Disordered" evidence="1">
    <location>
        <begin position="254"/>
        <end position="303"/>
    </location>
</feature>
<evidence type="ECO:0000313" key="2">
    <source>
        <dbReference type="EMBL" id="KAK6001336.1"/>
    </source>
</evidence>
<feature type="region of interest" description="Disordered" evidence="1">
    <location>
        <begin position="414"/>
        <end position="459"/>
    </location>
</feature>
<organism evidence="2 3">
    <name type="scientific">Aureobasidium pullulans</name>
    <name type="common">Black yeast</name>
    <name type="synonym">Pullularia pullulans</name>
    <dbReference type="NCBI Taxonomy" id="5580"/>
    <lineage>
        <taxon>Eukaryota</taxon>
        <taxon>Fungi</taxon>
        <taxon>Dikarya</taxon>
        <taxon>Ascomycota</taxon>
        <taxon>Pezizomycotina</taxon>
        <taxon>Dothideomycetes</taxon>
        <taxon>Dothideomycetidae</taxon>
        <taxon>Dothideales</taxon>
        <taxon>Saccotheciaceae</taxon>
        <taxon>Aureobasidium</taxon>
    </lineage>
</organism>
<dbReference type="EMBL" id="JASGXD010000014">
    <property type="protein sequence ID" value="KAK6001336.1"/>
    <property type="molecule type" value="Genomic_DNA"/>
</dbReference>
<feature type="compositionally biased region" description="Acidic residues" evidence="1">
    <location>
        <begin position="506"/>
        <end position="516"/>
    </location>
</feature>
<feature type="compositionally biased region" description="Low complexity" evidence="1">
    <location>
        <begin position="478"/>
        <end position="496"/>
    </location>
</feature>
<sequence>MSSQRGLHRLTVDLENVDNTERRIAEFRRNLQAYEEMSHQNSTSDPDSGYGTAVPESATFIADPDSPHLAPSPRLHPNITTRARNRNGRRLSGLLGISHRGRHNRTPTFDHDNRPKISRPIVDQGEIGVPNNGPYIYNHPSRPRLDVEIPRSSFSDLWGQRYGPIGDEGYNVDHQRDVRNTQSMDLGRLAGGRENYRYDTRRYGVSLGGIADWNALVTANRASGSPVSPEDEERNSGAEEDDVMDVSYLAPLVSPTPASSSTSISTASASLPSISNLPPLPPSTVALNEGHNPPPAPEEYHPRALTPLSREPSERWIRHPLRQNPPFHRLPLPPPPPSSPILYPSTPSPVPHWPSLQHFRPSCGVVIANIGTTAMVQPFIVAPDEGESSVTNNDDESFTLLDNDSFGVESYAPDDEEVVQVREDTPPPPPVQRRLFVDDATTSTTPSPPQYHHRRRSGSVIGGLRSLCCGLLPRRSRSQTTTSSPQTQPSAPLSQTRVPISHTTIPEEDEEEDNDQENQPPTITETLVESNNEHVGEVEQNQEQEEQEQAEGGASRRHSVRHSWVTVSRWLE</sequence>
<reference evidence="2 3" key="1">
    <citation type="submission" date="2023-11" db="EMBL/GenBank/DDBJ databases">
        <title>Draft genome sequence and annotation of the polyextremotolerant black yeast-like fungus Aureobasidium pullulans NRRL 62042.</title>
        <authorList>
            <person name="Dielentheis-Frenken M.R.E."/>
            <person name="Wibberg D."/>
            <person name="Blank L.M."/>
            <person name="Tiso T."/>
        </authorList>
    </citation>
    <scope>NUCLEOTIDE SEQUENCE [LARGE SCALE GENOMIC DNA]</scope>
    <source>
        <strain evidence="2 3">NRRL 62042</strain>
    </source>
</reference>
<proteinExistence type="predicted"/>
<comment type="caution">
    <text evidence="2">The sequence shown here is derived from an EMBL/GenBank/DDBJ whole genome shotgun (WGS) entry which is preliminary data.</text>
</comment>
<accession>A0ABR0TA69</accession>
<evidence type="ECO:0000256" key="1">
    <source>
        <dbReference type="SAM" id="MobiDB-lite"/>
    </source>
</evidence>
<gene>
    <name evidence="2" type="ORF">QM012_002667</name>
</gene>
<feature type="compositionally biased region" description="Low complexity" evidence="1">
    <location>
        <begin position="254"/>
        <end position="277"/>
    </location>
</feature>
<feature type="region of interest" description="Disordered" evidence="1">
    <location>
        <begin position="476"/>
        <end position="572"/>
    </location>
</feature>
<keyword evidence="3" id="KW-1185">Reference proteome</keyword>
<protein>
    <submittedName>
        <fullName evidence="2">Uncharacterized protein</fullName>
    </submittedName>
</protein>